<evidence type="ECO:0000313" key="3">
    <source>
        <dbReference type="Proteomes" id="UP000182192"/>
    </source>
</evidence>
<dbReference type="RefSeq" id="WP_074963353.1">
    <property type="nucleotide sequence ID" value="NZ_FOKQ01000060.1"/>
</dbReference>
<name>A0A1I1R6U8_RUMAL</name>
<evidence type="ECO:0000256" key="1">
    <source>
        <dbReference type="SAM" id="Phobius"/>
    </source>
</evidence>
<keyword evidence="1" id="KW-0812">Transmembrane</keyword>
<proteinExistence type="predicted"/>
<evidence type="ECO:0000313" key="2">
    <source>
        <dbReference type="EMBL" id="SFD30114.1"/>
    </source>
</evidence>
<feature type="transmembrane region" description="Helical" evidence="1">
    <location>
        <begin position="154"/>
        <end position="175"/>
    </location>
</feature>
<dbReference type="Proteomes" id="UP000182192">
    <property type="component" value="Unassembled WGS sequence"/>
</dbReference>
<keyword evidence="1" id="KW-0472">Membrane</keyword>
<dbReference type="AlphaFoldDB" id="A0A1I1R6U8"/>
<gene>
    <name evidence="2" type="ORF">SAMN02910406_03615</name>
</gene>
<reference evidence="2 3" key="1">
    <citation type="submission" date="2016-10" db="EMBL/GenBank/DDBJ databases">
        <authorList>
            <person name="de Groot N.N."/>
        </authorList>
    </citation>
    <scope>NUCLEOTIDE SEQUENCE [LARGE SCALE GENOMIC DNA]</scope>
    <source>
        <strain evidence="2 3">AR67</strain>
    </source>
</reference>
<dbReference type="EMBL" id="FOKQ01000060">
    <property type="protein sequence ID" value="SFD30114.1"/>
    <property type="molecule type" value="Genomic_DNA"/>
</dbReference>
<accession>A0A1I1R6U8</accession>
<organism evidence="2 3">
    <name type="scientific">Ruminococcus albus</name>
    <dbReference type="NCBI Taxonomy" id="1264"/>
    <lineage>
        <taxon>Bacteria</taxon>
        <taxon>Bacillati</taxon>
        <taxon>Bacillota</taxon>
        <taxon>Clostridia</taxon>
        <taxon>Eubacteriales</taxon>
        <taxon>Oscillospiraceae</taxon>
        <taxon>Ruminococcus</taxon>
    </lineage>
</organism>
<keyword evidence="1" id="KW-1133">Transmembrane helix</keyword>
<protein>
    <submittedName>
        <fullName evidence="2">Uncharacterized protein</fullName>
    </submittedName>
</protein>
<sequence length="601" mass="70573">MAKFDKDVFTDHIKQITDQGNADALADALLKYKYNNKTDWETYKKALCDIIDQHGITRRKPDSGYPFDVPEIDSVDVSDIENIKKYLDFTKGMHIESEICCYLVGSPTLVYKYKEDNGEETFEISDDIKYDYMEQLFNKYKDGRNSTDKKKNFNLIYAVYLITGKISVAMMYNIINAYGNEVTDGFSKALTPVFSKTNLSDDAAVDTLMQIIHILRVPRNLRVPRYADKNKAIAAYLIKRCFKKDFYDPRSFVQIIYYYATVNDIPYDEMSILFKDTVLIVMDKVLDGIVEPKRRRDLFYNQGIEPEKWISMDNYRKTDSSVMKALREASGLNNKELFDRMEKNVRPIVRPIGDEEETKQITTYEIFCDQILTKMDYKQKPFIDYITNSKKFYEGFFKEHISYSRSMEFNITPNCDIEIMAYEIVFNNVMHKAKIYQNKKHYGLYKFTSINFKNMTEQKRKVYLRREISDCFDFVTKYEGNNEKIKEIANYPTIAGESGSRDEFIDQLVEQILIYADILLEHNPADRKGVLYKWFEQCCRDGGSAYDFTNEVDDKAQGLNFDGFNPLRFHDAFLFLCMKTGSPRETFNKLNDMDGYSYWDN</sequence>